<reference evidence="7" key="1">
    <citation type="submission" date="2008-12" db="EMBL/GenBank/DDBJ databases">
        <title>Annotation of Streptomyces ghanaensis ATCC 14672.</title>
        <authorList>
            <consortium name="The Broad Institute Genome Sequencing Platform"/>
            <consortium name="Broad Institute Microbial Sequencing Center"/>
            <person name="Fischbach M."/>
            <person name="Ward D."/>
            <person name="Young S."/>
            <person name="Kodira C.D."/>
            <person name="Zeng Q."/>
            <person name="Koehrsen M."/>
            <person name="Godfrey P."/>
            <person name="Alvarado L."/>
            <person name="Berlin A.M."/>
            <person name="Borenstein D."/>
            <person name="Chen Z."/>
            <person name="Engels R."/>
            <person name="Freedman E."/>
            <person name="Gellesch M."/>
            <person name="Goldberg J."/>
            <person name="Griggs A."/>
            <person name="Gujja S."/>
            <person name="Heiman D.I."/>
            <person name="Hepburn T.A."/>
            <person name="Howarth C."/>
            <person name="Jen D."/>
            <person name="Larson L."/>
            <person name="Lewis B."/>
            <person name="Mehta T."/>
            <person name="Park D."/>
            <person name="Pearson M."/>
            <person name="Roberts A."/>
            <person name="Saif S."/>
            <person name="Shea T.D."/>
            <person name="Shenoy N."/>
            <person name="Sisk P."/>
            <person name="Stolte C."/>
            <person name="Sykes S.N."/>
            <person name="Walk T."/>
            <person name="White J."/>
            <person name="Yandava C."/>
            <person name="Straight P."/>
            <person name="Clardy J."/>
            <person name="Hung D."/>
            <person name="Kolter R."/>
            <person name="Mekalanos J."/>
            <person name="Walker S."/>
            <person name="Walsh C.T."/>
            <person name="Wieland B.L.C."/>
            <person name="Ilzarbe M."/>
            <person name="Galagan J."/>
            <person name="Nusbaum C."/>
            <person name="Birren B."/>
        </authorList>
    </citation>
    <scope>NUCLEOTIDE SEQUENCE [LARGE SCALE GENOMIC DNA]</scope>
    <source>
        <strain evidence="7">ATCC 14672 / DSM 40746 / JCM 4963 / KCTC 9882 / NRRL B-12104 / FH 1290</strain>
    </source>
</reference>
<feature type="transmembrane region" description="Helical" evidence="5">
    <location>
        <begin position="177"/>
        <end position="199"/>
    </location>
</feature>
<organism evidence="6 7">
    <name type="scientific">Streptomyces viridosporus (strain ATCC 14672 / DSM 40746 / JCM 4963 / KCTC 9882 / NRRL B-12104 / FH 1290)</name>
    <name type="common">Streptomyces ghanaensis</name>
    <dbReference type="NCBI Taxonomy" id="566461"/>
    <lineage>
        <taxon>Bacteria</taxon>
        <taxon>Bacillati</taxon>
        <taxon>Actinomycetota</taxon>
        <taxon>Actinomycetes</taxon>
        <taxon>Kitasatosporales</taxon>
        <taxon>Streptomycetaceae</taxon>
        <taxon>Streptomyces</taxon>
    </lineage>
</organism>
<dbReference type="eggNOG" id="ENOG50348S3">
    <property type="taxonomic scope" value="Bacteria"/>
</dbReference>
<sequence>MRRPGGCGAGCRCSTGTRRARRWPARGLPARTARTGISGSGPGWGSRTGYERLSRRCFMAETTELAPAPVGSPSLHAAWRGLGQLAVAVIGMSGLRVDHPERRVLRTAVWACVVAAGFAAEQQFRAAAGSGAVRWAAVGYAVVIAVLYYGGLIAVLDTAVARRFTHAVGEARAVQRFDFVLGLLFLQQGLCQGLLMAAFPGQLPEVGVDGLWVVLGVVLAIVGFGTKLWATWLTGLNTYYCRDMFLGRADATDGFVVRGPYRWLRNPMYGVGNLHGYGVALCYRSVAGLVCVAVFQVLIYVFYLVREKPFIVRTYLGGTPA</sequence>
<proteinExistence type="predicted"/>
<evidence type="ECO:0000256" key="3">
    <source>
        <dbReference type="ARBA" id="ARBA00022989"/>
    </source>
</evidence>
<feature type="transmembrane region" description="Helical" evidence="5">
    <location>
        <begin position="211"/>
        <end position="230"/>
    </location>
</feature>
<dbReference type="AlphaFoldDB" id="D6AA26"/>
<evidence type="ECO:0000256" key="2">
    <source>
        <dbReference type="ARBA" id="ARBA00022692"/>
    </source>
</evidence>
<keyword evidence="3 5" id="KW-1133">Transmembrane helix</keyword>
<feature type="transmembrane region" description="Helical" evidence="5">
    <location>
        <begin position="286"/>
        <end position="305"/>
    </location>
</feature>
<evidence type="ECO:0000256" key="1">
    <source>
        <dbReference type="ARBA" id="ARBA00004127"/>
    </source>
</evidence>
<feature type="transmembrane region" description="Helical" evidence="5">
    <location>
        <begin position="132"/>
        <end position="156"/>
    </location>
</feature>
<comment type="subcellular location">
    <subcellularLocation>
        <location evidence="1">Endomembrane system</location>
        <topology evidence="1">Multi-pass membrane protein</topology>
    </subcellularLocation>
</comment>
<dbReference type="Proteomes" id="UP000003824">
    <property type="component" value="Unassembled WGS sequence"/>
</dbReference>
<dbReference type="EMBL" id="DS999641">
    <property type="protein sequence ID" value="EFE72121.2"/>
    <property type="molecule type" value="Genomic_DNA"/>
</dbReference>
<evidence type="ECO:0000256" key="5">
    <source>
        <dbReference type="SAM" id="Phobius"/>
    </source>
</evidence>
<dbReference type="Gene3D" id="1.20.120.1630">
    <property type="match status" value="1"/>
</dbReference>
<protein>
    <submittedName>
        <fullName evidence="6">Predicted protein</fullName>
    </submittedName>
</protein>
<evidence type="ECO:0000256" key="4">
    <source>
        <dbReference type="ARBA" id="ARBA00023136"/>
    </source>
</evidence>
<name>D6AA26_STRV1</name>
<dbReference type="GO" id="GO:0012505">
    <property type="term" value="C:endomembrane system"/>
    <property type="evidence" value="ECO:0007669"/>
    <property type="project" value="UniProtKB-SubCell"/>
</dbReference>
<evidence type="ECO:0000313" key="6">
    <source>
        <dbReference type="EMBL" id="EFE72121.2"/>
    </source>
</evidence>
<keyword evidence="4 5" id="KW-0472">Membrane</keyword>
<dbReference type="Pfam" id="PF04191">
    <property type="entry name" value="PEMT"/>
    <property type="match status" value="1"/>
</dbReference>
<accession>D6AA26</accession>
<dbReference type="InterPro" id="IPR007318">
    <property type="entry name" value="Phopholipid_MeTrfase"/>
</dbReference>
<keyword evidence="2 5" id="KW-0812">Transmembrane</keyword>
<evidence type="ECO:0000313" key="7">
    <source>
        <dbReference type="Proteomes" id="UP000003824"/>
    </source>
</evidence>
<gene>
    <name evidence="6" type="ORF">SSFG_07356</name>
</gene>